<dbReference type="Proteomes" id="UP000515154">
    <property type="component" value="Linkage group LG1"/>
</dbReference>
<reference evidence="3" key="1">
    <citation type="submission" date="2025-08" db="UniProtKB">
        <authorList>
            <consortium name="RefSeq"/>
        </authorList>
    </citation>
    <scope>IDENTIFICATION</scope>
</reference>
<dbReference type="InterPro" id="IPR007531">
    <property type="entry name" value="Dysbindin"/>
</dbReference>
<protein>
    <submittedName>
        <fullName evidence="3">Dysbindin protein homolog isoform X1</fullName>
    </submittedName>
</protein>
<keyword evidence="2" id="KW-1185">Reference proteome</keyword>
<comment type="similarity">
    <text evidence="1">Belongs to the dysbindin family.</text>
</comment>
<evidence type="ECO:0000313" key="2">
    <source>
        <dbReference type="Proteomes" id="UP000515154"/>
    </source>
</evidence>
<dbReference type="KEGG" id="osn:115217666"/>
<organism evidence="2 3">
    <name type="scientific">Octopus sinensis</name>
    <name type="common">East Asian common octopus</name>
    <dbReference type="NCBI Taxonomy" id="2607531"/>
    <lineage>
        <taxon>Eukaryota</taxon>
        <taxon>Metazoa</taxon>
        <taxon>Spiralia</taxon>
        <taxon>Lophotrochozoa</taxon>
        <taxon>Mollusca</taxon>
        <taxon>Cephalopoda</taxon>
        <taxon>Coleoidea</taxon>
        <taxon>Octopodiformes</taxon>
        <taxon>Octopoda</taxon>
        <taxon>Incirrata</taxon>
        <taxon>Octopodidae</taxon>
        <taxon>Octopus</taxon>
    </lineage>
</organism>
<dbReference type="AlphaFoldDB" id="A0A6P7SY20"/>
<dbReference type="GO" id="GO:0005737">
    <property type="term" value="C:cytoplasm"/>
    <property type="evidence" value="ECO:0007669"/>
    <property type="project" value="InterPro"/>
</dbReference>
<dbReference type="PANTHER" id="PTHR16294">
    <property type="entry name" value="DYSTROBREVIN BINDING PROTEIN 1 DYSBINDIN"/>
    <property type="match status" value="1"/>
</dbReference>
<evidence type="ECO:0000313" key="3">
    <source>
        <dbReference type="RefSeq" id="XP_029643279.1"/>
    </source>
</evidence>
<gene>
    <name evidence="3" type="primary">LOC115217666</name>
</gene>
<accession>A0A6P7SY20</accession>
<dbReference type="RefSeq" id="XP_029643279.1">
    <property type="nucleotide sequence ID" value="XM_029787419.2"/>
</dbReference>
<sequence length="360" mass="40220">MSVFEVIKDKFHTVQQDLSAGINLIKNQEVLTPVKKVNPVDHVNYDAGADLLYKYQLLWKDIQKANEENAKKAESLDREIQIIYGDIKKNCNNLTGFYREVKSLPSFLGVLQNLTDLLACLEESCDSVESALVRLENVSETQELKQHMQSHTDQLNNYRRKKEEELKRLASQKNVELAVQAEKKIKQKQDVLRERSETFEEAFQNDLDYYRTHGHMNRLPNGEGAKNLDLSDITLDQDESGLAAFLASTEVTPCSEKGLLGISFSSHVAGDITSPSDVDLLTPMTPGSEWGAADESSSAYSETEGENQPPKSDNSQSVNPEADETVTDHSTGDEDANLQTNPALCKTETFQNEDSVNSNK</sequence>
<name>A0A6P7SY20_9MOLL</name>
<evidence type="ECO:0000256" key="1">
    <source>
        <dbReference type="ARBA" id="ARBA00008686"/>
    </source>
</evidence>
<proteinExistence type="inferred from homology"/>
<dbReference type="PANTHER" id="PTHR16294:SF6">
    <property type="entry name" value="DYNAMIN N-TERMINAL DOMAIN-CONTAINING PROTEIN"/>
    <property type="match status" value="1"/>
</dbReference>